<dbReference type="Pfam" id="PF03372">
    <property type="entry name" value="Exo_endo_phos"/>
    <property type="match status" value="1"/>
</dbReference>
<keyword evidence="2" id="KW-0255">Endonuclease</keyword>
<dbReference type="EMBL" id="MLCF01000002">
    <property type="protein sequence ID" value="OIV39323.1"/>
    <property type="molecule type" value="Genomic_DNA"/>
</dbReference>
<dbReference type="InterPro" id="IPR051916">
    <property type="entry name" value="GPI-anchor_lipid_remodeler"/>
</dbReference>
<organism evidence="2 3">
    <name type="scientific">Mangrovactinospora gilvigrisea</name>
    <dbReference type="NCBI Taxonomy" id="1428644"/>
    <lineage>
        <taxon>Bacteria</taxon>
        <taxon>Bacillati</taxon>
        <taxon>Actinomycetota</taxon>
        <taxon>Actinomycetes</taxon>
        <taxon>Kitasatosporales</taxon>
        <taxon>Streptomycetaceae</taxon>
        <taxon>Mangrovactinospora</taxon>
    </lineage>
</organism>
<feature type="domain" description="Endonuclease/exonuclease/phosphatase" evidence="1">
    <location>
        <begin position="4"/>
        <end position="263"/>
    </location>
</feature>
<sequence>MRVMTWNLWWRFGPWQQRRCAISAVLHELRPDLVGLQEVWADGGANLARDLAEKLGMHCVWAPSRAPGRWQRRIDQGGLDIGNAILSRWPITEQAVLQLPAPPQQEDDGRLALYAQIAAPTHAVPMFTTQLSSMLDASALRCRQVRALAAFVATHQSGTAFPPVLTGDLNAWPDSDEVRLLGGYKTAPAVPGQVFFDAREYAALGQTAATWDRANPHVAAGHEPSARIDYIHLGPPGPGGLGHVTAVRRAGDRPVDGTWPSDHTAVLADLTHPACPAPA</sequence>
<dbReference type="GO" id="GO:0004519">
    <property type="term" value="F:endonuclease activity"/>
    <property type="evidence" value="ECO:0007669"/>
    <property type="project" value="UniProtKB-KW"/>
</dbReference>
<dbReference type="AlphaFoldDB" id="A0A1J7BKV4"/>
<evidence type="ECO:0000313" key="3">
    <source>
        <dbReference type="Proteomes" id="UP000243342"/>
    </source>
</evidence>
<dbReference type="STRING" id="1428644.BIV57_00285"/>
<dbReference type="InterPro" id="IPR036691">
    <property type="entry name" value="Endo/exonu/phosph_ase_sf"/>
</dbReference>
<reference evidence="2 3" key="1">
    <citation type="submission" date="2016-10" db="EMBL/GenBank/DDBJ databases">
        <title>Genome sequence of Streptomyces gilvigriseus MUSC 26.</title>
        <authorList>
            <person name="Lee L.-H."/>
            <person name="Ser H.-L."/>
        </authorList>
    </citation>
    <scope>NUCLEOTIDE SEQUENCE [LARGE SCALE GENOMIC DNA]</scope>
    <source>
        <strain evidence="2 3">MUSC 26</strain>
    </source>
</reference>
<dbReference type="SUPFAM" id="SSF56219">
    <property type="entry name" value="DNase I-like"/>
    <property type="match status" value="1"/>
</dbReference>
<dbReference type="Gene3D" id="3.60.10.10">
    <property type="entry name" value="Endonuclease/exonuclease/phosphatase"/>
    <property type="match status" value="1"/>
</dbReference>
<accession>A0A1J7BKV4</accession>
<dbReference type="GO" id="GO:0006506">
    <property type="term" value="P:GPI anchor biosynthetic process"/>
    <property type="evidence" value="ECO:0007669"/>
    <property type="project" value="TreeGrafter"/>
</dbReference>
<dbReference type="GO" id="GO:0016020">
    <property type="term" value="C:membrane"/>
    <property type="evidence" value="ECO:0007669"/>
    <property type="project" value="GOC"/>
</dbReference>
<dbReference type="Proteomes" id="UP000243342">
    <property type="component" value="Unassembled WGS sequence"/>
</dbReference>
<dbReference type="RefSeq" id="WP_071654522.1">
    <property type="nucleotide sequence ID" value="NZ_MLCF01000002.1"/>
</dbReference>
<protein>
    <submittedName>
        <fullName evidence="2">Endonuclease</fullName>
    </submittedName>
</protein>
<keyword evidence="2" id="KW-0540">Nuclease</keyword>
<dbReference type="PANTHER" id="PTHR14859">
    <property type="entry name" value="CALCOFLUOR WHITE HYPERSENSITIVE PROTEIN PRECURSOR"/>
    <property type="match status" value="1"/>
</dbReference>
<name>A0A1J7BKV4_9ACTN</name>
<dbReference type="PANTHER" id="PTHR14859:SF15">
    <property type="entry name" value="ENDONUCLEASE_EXONUCLEASE_PHOSPHATASE DOMAIN-CONTAINING PROTEIN"/>
    <property type="match status" value="1"/>
</dbReference>
<evidence type="ECO:0000259" key="1">
    <source>
        <dbReference type="Pfam" id="PF03372"/>
    </source>
</evidence>
<gene>
    <name evidence="2" type="ORF">BIV57_00285</name>
</gene>
<keyword evidence="3" id="KW-1185">Reference proteome</keyword>
<evidence type="ECO:0000313" key="2">
    <source>
        <dbReference type="EMBL" id="OIV39323.1"/>
    </source>
</evidence>
<dbReference type="InterPro" id="IPR005135">
    <property type="entry name" value="Endo/exonuclease/phosphatase"/>
</dbReference>
<proteinExistence type="predicted"/>
<dbReference type="OrthoDB" id="9787701at2"/>
<comment type="caution">
    <text evidence="2">The sequence shown here is derived from an EMBL/GenBank/DDBJ whole genome shotgun (WGS) entry which is preliminary data.</text>
</comment>
<keyword evidence="2" id="KW-0378">Hydrolase</keyword>